<reference evidence="1 2" key="1">
    <citation type="submission" date="2024-04" db="EMBL/GenBank/DDBJ databases">
        <authorList>
            <person name="Waldvogel A.-M."/>
            <person name="Schoenle A."/>
        </authorList>
    </citation>
    <scope>NUCLEOTIDE SEQUENCE [LARGE SCALE GENOMIC DNA]</scope>
</reference>
<dbReference type="EMBL" id="OZ035828">
    <property type="protein sequence ID" value="CAL1609544.1"/>
    <property type="molecule type" value="Genomic_DNA"/>
</dbReference>
<dbReference type="Proteomes" id="UP001497482">
    <property type="component" value="Chromosome 6"/>
</dbReference>
<evidence type="ECO:0000313" key="1">
    <source>
        <dbReference type="EMBL" id="CAL1609544.1"/>
    </source>
</evidence>
<name>A0AAV2M8I8_KNICA</name>
<keyword evidence="2" id="KW-1185">Reference proteome</keyword>
<protein>
    <submittedName>
        <fullName evidence="1">Uncharacterized protein</fullName>
    </submittedName>
</protein>
<sequence>MEDLELMDEGRQALVELYPPPLTSLTHLDSLLTGQDSRSTSDWQHSSHALMMLDLTAAFDPVDQSVHLSRLASILVFRHGPAVVQVYQLNELV</sequence>
<organism evidence="1 2">
    <name type="scientific">Knipowitschia caucasica</name>
    <name type="common">Caucasian dwarf goby</name>
    <name type="synonym">Pomatoschistus caucasicus</name>
    <dbReference type="NCBI Taxonomy" id="637954"/>
    <lineage>
        <taxon>Eukaryota</taxon>
        <taxon>Metazoa</taxon>
        <taxon>Chordata</taxon>
        <taxon>Craniata</taxon>
        <taxon>Vertebrata</taxon>
        <taxon>Euteleostomi</taxon>
        <taxon>Actinopterygii</taxon>
        <taxon>Neopterygii</taxon>
        <taxon>Teleostei</taxon>
        <taxon>Neoteleostei</taxon>
        <taxon>Acanthomorphata</taxon>
        <taxon>Gobiaria</taxon>
        <taxon>Gobiiformes</taxon>
        <taxon>Gobioidei</taxon>
        <taxon>Gobiidae</taxon>
        <taxon>Gobiinae</taxon>
        <taxon>Knipowitschia</taxon>
    </lineage>
</organism>
<dbReference type="AlphaFoldDB" id="A0AAV2M8I8"/>
<accession>A0AAV2M8I8</accession>
<proteinExistence type="predicted"/>
<evidence type="ECO:0000313" key="2">
    <source>
        <dbReference type="Proteomes" id="UP001497482"/>
    </source>
</evidence>
<gene>
    <name evidence="1" type="ORF">KC01_LOCUS36261</name>
</gene>